<reference evidence="1" key="1">
    <citation type="submission" date="2019-08" db="EMBL/GenBank/DDBJ databases">
        <authorList>
            <person name="Kucharzyk K."/>
            <person name="Murdoch R.W."/>
            <person name="Higgins S."/>
            <person name="Loffler F."/>
        </authorList>
    </citation>
    <scope>NUCLEOTIDE SEQUENCE</scope>
</reference>
<proteinExistence type="predicted"/>
<protein>
    <submittedName>
        <fullName evidence="1">Uncharacterized protein</fullName>
    </submittedName>
</protein>
<sequence>MSSKRDAEGIGIHSVRRITEKYSGFAKFNDDPHVFEASVLLNPAAQTAGRR</sequence>
<comment type="caution">
    <text evidence="1">The sequence shown here is derived from an EMBL/GenBank/DDBJ whole genome shotgun (WGS) entry which is preliminary data.</text>
</comment>
<organism evidence="1">
    <name type="scientific">bioreactor metagenome</name>
    <dbReference type="NCBI Taxonomy" id="1076179"/>
    <lineage>
        <taxon>unclassified sequences</taxon>
        <taxon>metagenomes</taxon>
        <taxon>ecological metagenomes</taxon>
    </lineage>
</organism>
<evidence type="ECO:0000313" key="1">
    <source>
        <dbReference type="EMBL" id="MPN16335.1"/>
    </source>
</evidence>
<dbReference type="AlphaFoldDB" id="A0A645FPH9"/>
<dbReference type="EMBL" id="VSSQ01063272">
    <property type="protein sequence ID" value="MPN16335.1"/>
    <property type="molecule type" value="Genomic_DNA"/>
</dbReference>
<gene>
    <name evidence="1" type="ORF">SDC9_163674</name>
</gene>
<accession>A0A645FPH9</accession>
<name>A0A645FPH9_9ZZZZ</name>